<keyword evidence="3" id="KW-0479">Metal-binding</keyword>
<evidence type="ECO:0000256" key="3">
    <source>
        <dbReference type="ARBA" id="ARBA00022723"/>
    </source>
</evidence>
<dbReference type="GO" id="GO:0045329">
    <property type="term" value="P:carnitine biosynthetic process"/>
    <property type="evidence" value="ECO:0007669"/>
    <property type="project" value="TreeGrafter"/>
</dbReference>
<sequence>MITCLRSVFGKSTRFYTAGIPLKYKNRIGFDVAALRDSEKIIEASSNNKFTTITLVSDDLPDRKPYTVAFNNLFLRDSSRSPKSVDPTTGQKLITTGQLSRNPLSTTPSNVRVTPGGKFISIEWEDGDSYDYPSEFIYKYKGSSFVTESMRVKSPSSKTMFWDKRILDNHMDEVIGTDYQAYMSDDNHLHQLLETLSKFGIAFINGVPQGAHNAIQDIAKRIGPIRNTFYGETFDIKGASNETPDIGYSNVTLPLHMDLLYLDNVPGYQLLHTISNPKEGSGGVSKFVDGFKAISEVRQLDAASYQALQEVPINYHYSMGDKRYYSSKPVVEHHEVKQGATLGNYYDDLIKAVNYSPPFQAPFTFGIYAKSPESDTWKSKVAERHMFNSFTNGLEIFEDRINDGGNQFEIKLPPNSCVIFNNRRILHARSAFYNDSRWIKGCYMDKDTIISRLNYLNEKFL</sequence>
<dbReference type="Gene3D" id="3.30.2020.30">
    <property type="match status" value="1"/>
</dbReference>
<evidence type="ECO:0000256" key="4">
    <source>
        <dbReference type="ARBA" id="ARBA00022964"/>
    </source>
</evidence>
<dbReference type="CDD" id="cd00250">
    <property type="entry name" value="CAS_like"/>
    <property type="match status" value="1"/>
</dbReference>
<dbReference type="OrthoDB" id="406634at2759"/>
<evidence type="ECO:0000313" key="9">
    <source>
        <dbReference type="Proteomes" id="UP000301737"/>
    </source>
</evidence>
<reference evidence="8 9" key="1">
    <citation type="submission" date="2019-01" db="EMBL/GenBank/DDBJ databases">
        <title>Draft Genome Sequencing of Zygosaccharomyces mellis Ca-7.</title>
        <authorList>
            <person name="Shiwa Y."/>
            <person name="Kanesaki Y."/>
            <person name="Ishige T."/>
            <person name="Mura K."/>
            <person name="Hori T."/>
            <person name="Tamura T."/>
        </authorList>
    </citation>
    <scope>NUCLEOTIDE SEQUENCE [LARGE SCALE GENOMIC DNA]</scope>
    <source>
        <strain evidence="8 9">Ca-7</strain>
    </source>
</reference>
<protein>
    <recommendedName>
        <fullName evidence="7">TauD/TfdA-like domain-containing protein</fullName>
    </recommendedName>
</protein>
<dbReference type="PANTHER" id="PTHR10696:SF25">
    <property type="entry name" value="OXIDOREDUCTASE AIM17-RELATED"/>
    <property type="match status" value="1"/>
</dbReference>
<dbReference type="EMBL" id="BIMX01000028">
    <property type="protein sequence ID" value="GCF01210.1"/>
    <property type="molecule type" value="Genomic_DNA"/>
</dbReference>
<dbReference type="InterPro" id="IPR038492">
    <property type="entry name" value="GBBH-like_N_sf"/>
</dbReference>
<evidence type="ECO:0000313" key="8">
    <source>
        <dbReference type="EMBL" id="GCF01210.1"/>
    </source>
</evidence>
<keyword evidence="4" id="KW-0223">Dioxygenase</keyword>
<dbReference type="InterPro" id="IPR042098">
    <property type="entry name" value="TauD-like_sf"/>
</dbReference>
<feature type="domain" description="TauD/TfdA-like" evidence="7">
    <location>
        <begin position="178"/>
        <end position="443"/>
    </location>
</feature>
<organism evidence="8 9">
    <name type="scientific">Zygosaccharomyces mellis</name>
    <dbReference type="NCBI Taxonomy" id="42258"/>
    <lineage>
        <taxon>Eukaryota</taxon>
        <taxon>Fungi</taxon>
        <taxon>Dikarya</taxon>
        <taxon>Ascomycota</taxon>
        <taxon>Saccharomycotina</taxon>
        <taxon>Saccharomycetes</taxon>
        <taxon>Saccharomycetales</taxon>
        <taxon>Saccharomycetaceae</taxon>
        <taxon>Zygosaccharomyces</taxon>
    </lineage>
</organism>
<evidence type="ECO:0000256" key="5">
    <source>
        <dbReference type="ARBA" id="ARBA00023002"/>
    </source>
</evidence>
<dbReference type="Proteomes" id="UP000301737">
    <property type="component" value="Unassembled WGS sequence"/>
</dbReference>
<evidence type="ECO:0000259" key="7">
    <source>
        <dbReference type="Pfam" id="PF02668"/>
    </source>
</evidence>
<name>A0A4C2EE83_9SACH</name>
<comment type="similarity">
    <text evidence="2">Belongs to the gamma-BBH/TMLD family.</text>
</comment>
<keyword evidence="6" id="KW-0408">Iron</keyword>
<proteinExistence type="inferred from homology"/>
<keyword evidence="9" id="KW-1185">Reference proteome</keyword>
<gene>
    <name evidence="8" type="ORF">ZYGM_001802</name>
</gene>
<evidence type="ECO:0000256" key="2">
    <source>
        <dbReference type="ARBA" id="ARBA00008654"/>
    </source>
</evidence>
<dbReference type="Pfam" id="PF02668">
    <property type="entry name" value="TauD"/>
    <property type="match status" value="1"/>
</dbReference>
<dbReference type="GO" id="GO:0046872">
    <property type="term" value="F:metal ion binding"/>
    <property type="evidence" value="ECO:0007669"/>
    <property type="project" value="UniProtKB-KW"/>
</dbReference>
<dbReference type="AlphaFoldDB" id="A0A4C2EE83"/>
<dbReference type="PANTHER" id="PTHR10696">
    <property type="entry name" value="GAMMA-BUTYROBETAINE HYDROXYLASE-RELATED"/>
    <property type="match status" value="1"/>
</dbReference>
<comment type="cofactor">
    <cofactor evidence="1">
        <name>Fe(2+)</name>
        <dbReference type="ChEBI" id="CHEBI:29033"/>
    </cofactor>
</comment>
<dbReference type="GO" id="GO:0051213">
    <property type="term" value="F:dioxygenase activity"/>
    <property type="evidence" value="ECO:0007669"/>
    <property type="project" value="UniProtKB-KW"/>
</dbReference>
<accession>A0A4C2EE83</accession>
<evidence type="ECO:0000256" key="6">
    <source>
        <dbReference type="ARBA" id="ARBA00023004"/>
    </source>
</evidence>
<dbReference type="SUPFAM" id="SSF51197">
    <property type="entry name" value="Clavaminate synthase-like"/>
    <property type="match status" value="1"/>
</dbReference>
<evidence type="ECO:0000256" key="1">
    <source>
        <dbReference type="ARBA" id="ARBA00001954"/>
    </source>
</evidence>
<keyword evidence="5" id="KW-0560">Oxidoreductase</keyword>
<dbReference type="InterPro" id="IPR050411">
    <property type="entry name" value="AlphaKG_dependent_hydroxylases"/>
</dbReference>
<dbReference type="Gene3D" id="3.60.130.10">
    <property type="entry name" value="Clavaminate synthase-like"/>
    <property type="match status" value="1"/>
</dbReference>
<dbReference type="GO" id="GO:0005739">
    <property type="term" value="C:mitochondrion"/>
    <property type="evidence" value="ECO:0007669"/>
    <property type="project" value="TreeGrafter"/>
</dbReference>
<dbReference type="InterPro" id="IPR003819">
    <property type="entry name" value="TauD/TfdA-like"/>
</dbReference>
<comment type="caution">
    <text evidence="8">The sequence shown here is derived from an EMBL/GenBank/DDBJ whole genome shotgun (WGS) entry which is preliminary data.</text>
</comment>